<dbReference type="PROSITE" id="PS51194">
    <property type="entry name" value="HELICASE_CTER"/>
    <property type="match status" value="1"/>
</dbReference>
<feature type="compositionally biased region" description="Polar residues" evidence="3">
    <location>
        <begin position="466"/>
        <end position="478"/>
    </location>
</feature>
<dbReference type="STRING" id="431595.K3XA81"/>
<dbReference type="HOGENOM" id="CLU_000809_3_0_1"/>
<dbReference type="SMART" id="SM00487">
    <property type="entry name" value="DEXDc"/>
    <property type="match status" value="1"/>
</dbReference>
<keyword evidence="2" id="KW-0067">ATP-binding</keyword>
<feature type="domain" description="Helicase ATP-binding" evidence="4">
    <location>
        <begin position="234"/>
        <end position="415"/>
    </location>
</feature>
<dbReference type="InterPro" id="IPR001650">
    <property type="entry name" value="Helicase_C-like"/>
</dbReference>
<dbReference type="EnsemblProtists" id="PYU1_T014130">
    <property type="protein sequence ID" value="PYU1_T014130"/>
    <property type="gene ID" value="PYU1_G014100"/>
</dbReference>
<name>K3XA81_GLOUD</name>
<dbReference type="PANTHER" id="PTHR47957:SF3">
    <property type="entry name" value="ATP-DEPENDENT HELICASE HRQ1"/>
    <property type="match status" value="1"/>
</dbReference>
<evidence type="ECO:0000256" key="1">
    <source>
        <dbReference type="ARBA" id="ARBA00022741"/>
    </source>
</evidence>
<evidence type="ECO:0000256" key="3">
    <source>
        <dbReference type="SAM" id="MobiDB-lite"/>
    </source>
</evidence>
<feature type="region of interest" description="Disordered" evidence="3">
    <location>
        <begin position="466"/>
        <end position="500"/>
    </location>
</feature>
<dbReference type="InterPro" id="IPR027417">
    <property type="entry name" value="P-loop_NTPase"/>
</dbReference>
<dbReference type="CDD" id="cd17923">
    <property type="entry name" value="DEXHc_Hrq1-like"/>
    <property type="match status" value="1"/>
</dbReference>
<dbReference type="Pfam" id="PF00271">
    <property type="entry name" value="Helicase_C"/>
    <property type="match status" value="1"/>
</dbReference>
<accession>K3XA81</accession>
<organism evidence="6 7">
    <name type="scientific">Globisporangium ultimum (strain ATCC 200006 / CBS 805.95 / DAOM BR144)</name>
    <name type="common">Pythium ultimum</name>
    <dbReference type="NCBI Taxonomy" id="431595"/>
    <lineage>
        <taxon>Eukaryota</taxon>
        <taxon>Sar</taxon>
        <taxon>Stramenopiles</taxon>
        <taxon>Oomycota</taxon>
        <taxon>Peronosporomycetes</taxon>
        <taxon>Pythiales</taxon>
        <taxon>Pythiaceae</taxon>
        <taxon>Globisporangium</taxon>
    </lineage>
</organism>
<dbReference type="GO" id="GO:0005634">
    <property type="term" value="C:nucleus"/>
    <property type="evidence" value="ECO:0007669"/>
    <property type="project" value="TreeGrafter"/>
</dbReference>
<dbReference type="CDD" id="cd18797">
    <property type="entry name" value="SF2_C_Hrq"/>
    <property type="match status" value="1"/>
</dbReference>
<feature type="domain" description="Helicase C-terminal" evidence="5">
    <location>
        <begin position="523"/>
        <end position="682"/>
    </location>
</feature>
<dbReference type="GO" id="GO:0036297">
    <property type="term" value="P:interstrand cross-link repair"/>
    <property type="evidence" value="ECO:0007669"/>
    <property type="project" value="TreeGrafter"/>
</dbReference>
<dbReference type="SUPFAM" id="SSF52540">
    <property type="entry name" value="P-loop containing nucleoside triphosphate hydrolases"/>
    <property type="match status" value="1"/>
</dbReference>
<dbReference type="eggNOG" id="KOG4150">
    <property type="taxonomic scope" value="Eukaryota"/>
</dbReference>
<sequence>MALNGENALLLSKFVRVDVAFGFLTKHKAVVSVKNVVNMANSLGGAPLTVSDLHEMARVAPHVIAIDASQSKQAQHKDDVFRATAMTQHEKEMVAFPCASQASQRASAKRKKLFQDALEKSAVQTPPEESLSQSRAPQATDGAVLIATSTHNDNPASVSAADFHTISDSEVYSRWIRMLQGLNIYKNQIVHIERRPARDAKYRSIADLELPPRVAAALAKCNIRQLYSHQFDAIKAVRNGKNVVLSTSTASGKSLAYNIPMLASILEAGDSTFLYLFPTKALAQDQLKSLRNFLAAAELPQHICSTFDGDTAMKTRSMVIRDTQIFLTNPDMLHLTILPRHTEWRRVLAKLKLLVVDEAHMYRGVFGSHVACVFKRLFRLCALYGANPQVVCCSATIQNPTEHFRLLLPRLPPPPSTSSFSDDEEDKSPASLHLFRERELLVITKDGSPTGEKFFCLWNPKVDDATTANESTSKQKPPNSVKKRKRDTAATSSKSQLQTRDTPIDVTILAEESDRISTSSIFQSAKIFARLMEDEVHTILFCRGRKLAEMVLMSVHSILREDKRNRHLLKRVSSYRGGYTLDDRRSIERRLFSGELLGVVATNALELGIDIGELDCTMHLGLPTSIASLWQQAGRAGRKHTQQSVAVIICFDSPLDQHFARHAPDLFQLRPEAVALNPANVKVLSQHLLCAARESALYSNRSETDYIDSFVLGDISQPESTPLKEILKDLVHDQKLVHCGDGDGGGYRLHSCIPKRFRAVNLRSISEIVYKVVTDDAEQTVLDEIPGERVFFQVYPTAVYLHQAQEYLVARLDVENKVAYAKKCTTELKYFTTCRDYTEIDVVRIQSKRRISGDAQLFLHTGVVSVLTMVFGSTMLEKRTMRHLHTNEFSLPPMQSFGNALWLELPNTVKEKVEAMGMSWSGALHGVGHLCIAVIPLFVLCEGADVNTEHYNPFERRTRPNRITIYERREGGSGIIEEIMKVLPEVRAIAFLSRDIKQHVIAKAWTIADECACASGCPACIHSGECSEYNNVLDKRGSLLVLEYLHGAFVKEKSLPY</sequence>
<dbReference type="OMA" id="GAVHLHQ"/>
<dbReference type="InterPro" id="IPR018973">
    <property type="entry name" value="MZB"/>
</dbReference>
<feature type="region of interest" description="Disordered" evidence="3">
    <location>
        <begin position="119"/>
        <end position="138"/>
    </location>
</feature>
<dbReference type="PROSITE" id="PS51192">
    <property type="entry name" value="HELICASE_ATP_BIND_1"/>
    <property type="match status" value="1"/>
</dbReference>
<dbReference type="InterPro" id="IPR011545">
    <property type="entry name" value="DEAD/DEAH_box_helicase_dom"/>
</dbReference>
<feature type="region of interest" description="Disordered" evidence="3">
    <location>
        <begin position="406"/>
        <end position="427"/>
    </location>
</feature>
<dbReference type="Pfam" id="PF00270">
    <property type="entry name" value="DEAD"/>
    <property type="match status" value="1"/>
</dbReference>
<dbReference type="PANTHER" id="PTHR47957">
    <property type="entry name" value="ATP-DEPENDENT HELICASE HRQ1"/>
    <property type="match status" value="1"/>
</dbReference>
<reference evidence="7" key="1">
    <citation type="journal article" date="2010" name="Genome Biol.">
        <title>Genome sequence of the necrotrophic plant pathogen Pythium ultimum reveals original pathogenicity mechanisms and effector repertoire.</title>
        <authorList>
            <person name="Levesque C.A."/>
            <person name="Brouwer H."/>
            <person name="Cano L."/>
            <person name="Hamilton J.P."/>
            <person name="Holt C."/>
            <person name="Huitema E."/>
            <person name="Raffaele S."/>
            <person name="Robideau G.P."/>
            <person name="Thines M."/>
            <person name="Win J."/>
            <person name="Zerillo M.M."/>
            <person name="Beakes G.W."/>
            <person name="Boore J.L."/>
            <person name="Busam D."/>
            <person name="Dumas B."/>
            <person name="Ferriera S."/>
            <person name="Fuerstenberg S.I."/>
            <person name="Gachon C.M."/>
            <person name="Gaulin E."/>
            <person name="Govers F."/>
            <person name="Grenville-Briggs L."/>
            <person name="Horner N."/>
            <person name="Hostetler J."/>
            <person name="Jiang R.H."/>
            <person name="Johnson J."/>
            <person name="Krajaejun T."/>
            <person name="Lin H."/>
            <person name="Meijer H.J."/>
            <person name="Moore B."/>
            <person name="Morris P."/>
            <person name="Phuntmart V."/>
            <person name="Puiu D."/>
            <person name="Shetty J."/>
            <person name="Stajich J.E."/>
            <person name="Tripathy S."/>
            <person name="Wawra S."/>
            <person name="van West P."/>
            <person name="Whitty B.R."/>
            <person name="Coutinho P.M."/>
            <person name="Henrissat B."/>
            <person name="Martin F."/>
            <person name="Thomas P.D."/>
            <person name="Tyler B.M."/>
            <person name="De Vries R.P."/>
            <person name="Kamoun S."/>
            <person name="Yandell M."/>
            <person name="Tisserat N."/>
            <person name="Buell C.R."/>
        </authorList>
    </citation>
    <scope>NUCLEOTIDE SEQUENCE</scope>
    <source>
        <strain evidence="7">DAOM:BR144</strain>
    </source>
</reference>
<proteinExistence type="predicted"/>
<evidence type="ECO:0000313" key="6">
    <source>
        <dbReference type="EnsemblProtists" id="PYU1_T014130"/>
    </source>
</evidence>
<dbReference type="GO" id="GO:0005524">
    <property type="term" value="F:ATP binding"/>
    <property type="evidence" value="ECO:0007669"/>
    <property type="project" value="UniProtKB-KW"/>
</dbReference>
<evidence type="ECO:0000259" key="5">
    <source>
        <dbReference type="PROSITE" id="PS51194"/>
    </source>
</evidence>
<feature type="compositionally biased region" description="Polar residues" evidence="3">
    <location>
        <begin position="489"/>
        <end position="500"/>
    </location>
</feature>
<dbReference type="EMBL" id="GL376563">
    <property type="status" value="NOT_ANNOTATED_CDS"/>
    <property type="molecule type" value="Genomic_DNA"/>
</dbReference>
<evidence type="ECO:0000259" key="4">
    <source>
        <dbReference type="PROSITE" id="PS51192"/>
    </source>
</evidence>
<dbReference type="InterPro" id="IPR014001">
    <property type="entry name" value="Helicase_ATP-bd"/>
</dbReference>
<dbReference type="InParanoid" id="K3XA81"/>
<dbReference type="GO" id="GO:0003676">
    <property type="term" value="F:nucleic acid binding"/>
    <property type="evidence" value="ECO:0007669"/>
    <property type="project" value="InterPro"/>
</dbReference>
<evidence type="ECO:0000256" key="2">
    <source>
        <dbReference type="ARBA" id="ARBA00022840"/>
    </source>
</evidence>
<reference evidence="6" key="3">
    <citation type="submission" date="2015-02" db="UniProtKB">
        <authorList>
            <consortium name="EnsemblProtists"/>
        </authorList>
    </citation>
    <scope>IDENTIFICATION</scope>
    <source>
        <strain evidence="6">DAOM BR144</strain>
    </source>
</reference>
<dbReference type="VEuPathDB" id="FungiDB:PYU1_G014100"/>
<dbReference type="AlphaFoldDB" id="K3XA81"/>
<dbReference type="Pfam" id="PF09369">
    <property type="entry name" value="MZB"/>
    <property type="match status" value="1"/>
</dbReference>
<dbReference type="SMART" id="SM00490">
    <property type="entry name" value="HELICc"/>
    <property type="match status" value="1"/>
</dbReference>
<evidence type="ECO:0000313" key="7">
    <source>
        <dbReference type="Proteomes" id="UP000019132"/>
    </source>
</evidence>
<dbReference type="GO" id="GO:0043138">
    <property type="term" value="F:3'-5' DNA helicase activity"/>
    <property type="evidence" value="ECO:0007669"/>
    <property type="project" value="TreeGrafter"/>
</dbReference>
<reference evidence="7" key="2">
    <citation type="submission" date="2010-04" db="EMBL/GenBank/DDBJ databases">
        <authorList>
            <person name="Buell R."/>
            <person name="Hamilton J."/>
            <person name="Hostetler J."/>
        </authorList>
    </citation>
    <scope>NUCLEOTIDE SEQUENCE [LARGE SCALE GENOMIC DNA]</scope>
    <source>
        <strain evidence="7">DAOM:BR144</strain>
    </source>
</reference>
<dbReference type="GO" id="GO:0006289">
    <property type="term" value="P:nucleotide-excision repair"/>
    <property type="evidence" value="ECO:0007669"/>
    <property type="project" value="TreeGrafter"/>
</dbReference>
<dbReference type="Gene3D" id="3.40.50.300">
    <property type="entry name" value="P-loop containing nucleotide triphosphate hydrolases"/>
    <property type="match status" value="2"/>
</dbReference>
<protein>
    <submittedName>
        <fullName evidence="6">Uncharacterized protein</fullName>
    </submittedName>
</protein>
<keyword evidence="7" id="KW-1185">Reference proteome</keyword>
<keyword evidence="1" id="KW-0547">Nucleotide-binding</keyword>
<dbReference type="Proteomes" id="UP000019132">
    <property type="component" value="Unassembled WGS sequence"/>
</dbReference>